<sequence>MIYKLSRSFGAALKQHGLKRSDVVCVLLPNIPEFPIVTLGAWEANLIASPINPTYKAAEIAKQVNDCKAKIIVTLSQFAPIVREVQKLSSTLKSVIVIGDPVDGCHSFSEMVKVNSQGVEFAKGTQFDTTDELAILPYSSGTTGPPKGVMLTHSNICSNVFQITRPGYVETSFFENGNPQEHFIGILPFFHIYGFTVIMAKTLYQGAFTRTLPKFEPPVFVKALREHKPTCVHLVPPLIAFMANSPEVTKNEFVSINAIMGGAAPIGEALITRLLEKAGKYFFFQEGYGMTESSPVSHILPAYTKNTKIGSTGVVLPGTQCKVVDPSTGEALGVQQRGEICVKGPQVMKGYFNNDKATAETIDSEGWLHTGDIGLFDKDECFWIVDRMKELIKVKGLQVAPSELEDMLRTHPDVADVAVIGIPDERAGELPRAYIVRKNDALSENAVKDFIAEKVSEHKKLAGGVEFLTAIPKAASGKILRRELKALYLSKT</sequence>
<dbReference type="InterPro" id="IPR045851">
    <property type="entry name" value="AMP-bd_C_sf"/>
</dbReference>
<name>A0ABP1QBL3_9HEXA</name>
<accession>A0ABP1QBL3</accession>
<dbReference type="CDD" id="cd05911">
    <property type="entry name" value="Firefly_Luc_like"/>
    <property type="match status" value="1"/>
</dbReference>
<dbReference type="InterPro" id="IPR020845">
    <property type="entry name" value="AMP-binding_CS"/>
</dbReference>
<reference evidence="5 6" key="1">
    <citation type="submission" date="2024-08" db="EMBL/GenBank/DDBJ databases">
        <authorList>
            <person name="Cucini C."/>
            <person name="Frati F."/>
        </authorList>
    </citation>
    <scope>NUCLEOTIDE SEQUENCE [LARGE SCALE GENOMIC DNA]</scope>
</reference>
<evidence type="ECO:0000256" key="1">
    <source>
        <dbReference type="ARBA" id="ARBA00004275"/>
    </source>
</evidence>
<evidence type="ECO:0000259" key="4">
    <source>
        <dbReference type="Pfam" id="PF13193"/>
    </source>
</evidence>
<gene>
    <name evidence="5" type="ORF">ODALV1_LOCUS9577</name>
</gene>
<dbReference type="Gene3D" id="3.40.50.980">
    <property type="match status" value="2"/>
</dbReference>
<dbReference type="Pfam" id="PF13193">
    <property type="entry name" value="AMP-binding_C"/>
    <property type="match status" value="1"/>
</dbReference>
<keyword evidence="6" id="KW-1185">Reference proteome</keyword>
<feature type="domain" description="AMP-dependent synthetase/ligase" evidence="3">
    <location>
        <begin position="3"/>
        <end position="352"/>
    </location>
</feature>
<evidence type="ECO:0000313" key="6">
    <source>
        <dbReference type="Proteomes" id="UP001642540"/>
    </source>
</evidence>
<dbReference type="Pfam" id="PF00501">
    <property type="entry name" value="AMP-binding"/>
    <property type="match status" value="1"/>
</dbReference>
<comment type="subcellular location">
    <subcellularLocation>
        <location evidence="1">Peroxisome</location>
    </subcellularLocation>
</comment>
<dbReference type="PROSITE" id="PS00455">
    <property type="entry name" value="AMP_BINDING"/>
    <property type="match status" value="1"/>
</dbReference>
<dbReference type="Gene3D" id="3.30.300.30">
    <property type="match status" value="1"/>
</dbReference>
<dbReference type="InterPro" id="IPR000873">
    <property type="entry name" value="AMP-dep_synth/lig_dom"/>
</dbReference>
<keyword evidence="2" id="KW-0576">Peroxisome</keyword>
<comment type="caution">
    <text evidence="5">The sequence shown here is derived from an EMBL/GenBank/DDBJ whole genome shotgun (WGS) entry which is preliminary data.</text>
</comment>
<organism evidence="5 6">
    <name type="scientific">Orchesella dallaii</name>
    <dbReference type="NCBI Taxonomy" id="48710"/>
    <lineage>
        <taxon>Eukaryota</taxon>
        <taxon>Metazoa</taxon>
        <taxon>Ecdysozoa</taxon>
        <taxon>Arthropoda</taxon>
        <taxon>Hexapoda</taxon>
        <taxon>Collembola</taxon>
        <taxon>Entomobryomorpha</taxon>
        <taxon>Entomobryoidea</taxon>
        <taxon>Orchesellidae</taxon>
        <taxon>Orchesellinae</taxon>
        <taxon>Orchesella</taxon>
    </lineage>
</organism>
<evidence type="ECO:0000259" key="3">
    <source>
        <dbReference type="Pfam" id="PF00501"/>
    </source>
</evidence>
<dbReference type="PANTHER" id="PTHR24096">
    <property type="entry name" value="LONG-CHAIN-FATTY-ACID--COA LIGASE"/>
    <property type="match status" value="1"/>
</dbReference>
<feature type="domain" description="AMP-binding enzyme C-terminal" evidence="4">
    <location>
        <begin position="403"/>
        <end position="478"/>
    </location>
</feature>
<dbReference type="Gene3D" id="2.30.38.10">
    <property type="entry name" value="Luciferase, Domain 3"/>
    <property type="match status" value="1"/>
</dbReference>
<proteinExistence type="predicted"/>
<dbReference type="SUPFAM" id="SSF56801">
    <property type="entry name" value="Acetyl-CoA synthetase-like"/>
    <property type="match status" value="1"/>
</dbReference>
<dbReference type="Proteomes" id="UP001642540">
    <property type="component" value="Unassembled WGS sequence"/>
</dbReference>
<evidence type="ECO:0000256" key="2">
    <source>
        <dbReference type="ARBA" id="ARBA00023140"/>
    </source>
</evidence>
<dbReference type="EMBL" id="CAXLJM020000028">
    <property type="protein sequence ID" value="CAL8097190.1"/>
    <property type="molecule type" value="Genomic_DNA"/>
</dbReference>
<protein>
    <submittedName>
        <fullName evidence="5">Uncharacterized protein</fullName>
    </submittedName>
</protein>
<dbReference type="InterPro" id="IPR025110">
    <property type="entry name" value="AMP-bd_C"/>
</dbReference>
<evidence type="ECO:0000313" key="5">
    <source>
        <dbReference type="EMBL" id="CAL8097190.1"/>
    </source>
</evidence>
<dbReference type="PANTHER" id="PTHR24096:SF422">
    <property type="entry name" value="BCDNA.GH02901"/>
    <property type="match status" value="1"/>
</dbReference>